<feature type="domain" description="Saccharopine dehydrogenase NADP binding" evidence="1">
    <location>
        <begin position="8"/>
        <end position="150"/>
    </location>
</feature>
<proteinExistence type="predicted"/>
<organism evidence="3 4">
    <name type="scientific">Opitutus terrae (strain DSM 11246 / JCM 15787 / PB90-1)</name>
    <dbReference type="NCBI Taxonomy" id="452637"/>
    <lineage>
        <taxon>Bacteria</taxon>
        <taxon>Pseudomonadati</taxon>
        <taxon>Verrucomicrobiota</taxon>
        <taxon>Opitutia</taxon>
        <taxon>Opitutales</taxon>
        <taxon>Opitutaceae</taxon>
        <taxon>Opitutus</taxon>
    </lineage>
</organism>
<name>B1ZUE0_OPITP</name>
<dbReference type="EMBL" id="CP001032">
    <property type="protein sequence ID" value="ACB73983.1"/>
    <property type="molecule type" value="Genomic_DNA"/>
</dbReference>
<dbReference type="RefSeq" id="WP_012373521.1">
    <property type="nucleotide sequence ID" value="NC_010571.1"/>
</dbReference>
<dbReference type="AlphaFoldDB" id="B1ZUE0"/>
<dbReference type="InterPro" id="IPR032095">
    <property type="entry name" value="Sacchrp_dh-like_C"/>
</dbReference>
<accession>B1ZUE0</accession>
<dbReference type="InterPro" id="IPR005097">
    <property type="entry name" value="Sacchrp_dh_NADP-bd"/>
</dbReference>
<dbReference type="Pfam" id="PF16653">
    <property type="entry name" value="Sacchrp_dh_C"/>
    <property type="match status" value="1"/>
</dbReference>
<evidence type="ECO:0000259" key="2">
    <source>
        <dbReference type="Pfam" id="PF16653"/>
    </source>
</evidence>
<dbReference type="eggNOG" id="COG5310">
    <property type="taxonomic scope" value="Bacteria"/>
</dbReference>
<dbReference type="STRING" id="452637.Oter_0694"/>
<protein>
    <submittedName>
        <fullName evidence="3">Homospermidine synthase</fullName>
        <ecNumber evidence="3">2.5.1.44</ecNumber>
    </submittedName>
</protein>
<dbReference type="Pfam" id="PF03435">
    <property type="entry name" value="Sacchrp_dh_NADP"/>
    <property type="match status" value="1"/>
</dbReference>
<dbReference type="GO" id="GO:0047296">
    <property type="term" value="F:homospermidine synthase activity"/>
    <property type="evidence" value="ECO:0007669"/>
    <property type="project" value="UniProtKB-EC"/>
</dbReference>
<evidence type="ECO:0000313" key="3">
    <source>
        <dbReference type="EMBL" id="ACB73983.1"/>
    </source>
</evidence>
<evidence type="ECO:0000313" key="4">
    <source>
        <dbReference type="Proteomes" id="UP000007013"/>
    </source>
</evidence>
<reference evidence="3 4" key="1">
    <citation type="journal article" date="2011" name="J. Bacteriol.">
        <title>Genome sequence of the verrucomicrobium Opitutus terrae PB90-1, an abundant inhabitant of rice paddy soil ecosystems.</title>
        <authorList>
            <person name="van Passel M.W."/>
            <person name="Kant R."/>
            <person name="Palva A."/>
            <person name="Copeland A."/>
            <person name="Lucas S."/>
            <person name="Lapidus A."/>
            <person name="Glavina del Rio T."/>
            <person name="Pitluck S."/>
            <person name="Goltsman E."/>
            <person name="Clum A."/>
            <person name="Sun H."/>
            <person name="Schmutz J."/>
            <person name="Larimer F.W."/>
            <person name="Land M.L."/>
            <person name="Hauser L."/>
            <person name="Kyrpides N."/>
            <person name="Mikhailova N."/>
            <person name="Richardson P.P."/>
            <person name="Janssen P.H."/>
            <person name="de Vos W.M."/>
            <person name="Smidt H."/>
        </authorList>
    </citation>
    <scope>NUCLEOTIDE SEQUENCE [LARGE SCALE GENOMIC DNA]</scope>
    <source>
        <strain evidence="4">DSM 11246 / JCM 15787 / PB90-1</strain>
    </source>
</reference>
<evidence type="ECO:0000259" key="1">
    <source>
        <dbReference type="Pfam" id="PF03435"/>
    </source>
</evidence>
<dbReference type="Gene3D" id="3.40.50.720">
    <property type="entry name" value="NAD(P)-binding Rossmann-like Domain"/>
    <property type="match status" value="1"/>
</dbReference>
<dbReference type="Proteomes" id="UP000007013">
    <property type="component" value="Chromosome"/>
</dbReference>
<keyword evidence="3" id="KW-0808">Transferase</keyword>
<dbReference type="EC" id="2.5.1.44" evidence="3"/>
<sequence>MIEFANKILFVGYGAVAECTLPILFKHLKVPAKNVTVMDFENKAAKLKPWTAKGVRFVRDRITKENLDRLLSKFLGEGDLLIDLAWNIDACEILQWCRDHGVKYVNTSTELWDPYSTGLNAHPTTKTLYWRHMTLRRMIAKWDGKGATAVIEHGANPGLISHFTKQGLLDIGAAALADKKFKPRAAERIQQFMAERQFNLLAQALGVKVIHVSERDTQITDKPKQVDEFVNTWSIEGFREEGQTTAEMGWGTHEKQLPALAYEHKEGPRNQICLARMGMNTWVRTWVPDYTIQGMVIRHGEAFTITDKLTVWEGKKAVYRPTVHYAYCPCDEAISSLNEMRGYNYKLVENQRIMNDEITSGSDILGALLMGHPYNAWWTGSDLSIEQSRKLVPHQNATTMQVAISVTAASCWMIENPLEGVCVPDDLPHDYVLKIAKPYLGKFISKPQDWTPLRDRFNPFKGYNKPDLDLKDPWQFKNFLVTDHAG</sequence>
<dbReference type="KEGG" id="ote:Oter_0694"/>
<feature type="domain" description="Saccharopine dehydrogenase-like C-terminal" evidence="2">
    <location>
        <begin position="154"/>
        <end position="443"/>
    </location>
</feature>
<gene>
    <name evidence="3" type="ordered locus">Oter_0694</name>
</gene>
<keyword evidence="4" id="KW-1185">Reference proteome</keyword>
<dbReference type="InterPro" id="IPR023181">
    <property type="entry name" value="Homospermid_syn-like_C"/>
</dbReference>
<dbReference type="HOGENOM" id="CLU_046538_0_0_0"/>
<dbReference type="Gene3D" id="3.30.360.30">
    <property type="entry name" value="homospermidine synthase like"/>
    <property type="match status" value="1"/>
</dbReference>